<evidence type="ECO:0000259" key="2">
    <source>
        <dbReference type="PROSITE" id="PS50188"/>
    </source>
</evidence>
<dbReference type="CDD" id="cd12885">
    <property type="entry name" value="SPRY_RanBP_like"/>
    <property type="match status" value="1"/>
</dbReference>
<reference evidence="3" key="1">
    <citation type="submission" date="2013-12" db="EMBL/GenBank/DDBJ databases">
        <authorList>
            <person name="Aslett M."/>
        </authorList>
    </citation>
    <scope>NUCLEOTIDE SEQUENCE [LARGE SCALE GENOMIC DNA]</scope>
    <source>
        <strain evidence="3">Lindley</strain>
    </source>
</reference>
<keyword evidence="1" id="KW-1133">Transmembrane helix</keyword>
<dbReference type="Pfam" id="PF00622">
    <property type="entry name" value="SPRY"/>
    <property type="match status" value="1"/>
</dbReference>
<dbReference type="PANTHER" id="PTHR12864">
    <property type="entry name" value="RAN BINDING PROTEIN 9-RELATED"/>
    <property type="match status" value="1"/>
</dbReference>
<name>A0A183CI29_GLOPA</name>
<dbReference type="Proteomes" id="UP000050741">
    <property type="component" value="Unassembled WGS sequence"/>
</dbReference>
<dbReference type="InterPro" id="IPR043136">
    <property type="entry name" value="B30.2/SPRY_sf"/>
</dbReference>
<dbReference type="InterPro" id="IPR050618">
    <property type="entry name" value="Ubq-SigPath_Reg"/>
</dbReference>
<dbReference type="SMART" id="SM00449">
    <property type="entry name" value="SPRY"/>
    <property type="match status" value="1"/>
</dbReference>
<keyword evidence="3" id="KW-1185">Reference proteome</keyword>
<feature type="domain" description="B30.2/SPRY" evidence="2">
    <location>
        <begin position="24"/>
        <end position="231"/>
    </location>
</feature>
<evidence type="ECO:0000313" key="4">
    <source>
        <dbReference type="WBParaSite" id="GPLIN_001253500"/>
    </source>
</evidence>
<dbReference type="InterPro" id="IPR013320">
    <property type="entry name" value="ConA-like_dom_sf"/>
</dbReference>
<organism evidence="3 4">
    <name type="scientific">Globodera pallida</name>
    <name type="common">Potato cyst nematode worm</name>
    <name type="synonym">Heterodera pallida</name>
    <dbReference type="NCBI Taxonomy" id="36090"/>
    <lineage>
        <taxon>Eukaryota</taxon>
        <taxon>Metazoa</taxon>
        <taxon>Ecdysozoa</taxon>
        <taxon>Nematoda</taxon>
        <taxon>Chromadorea</taxon>
        <taxon>Rhabditida</taxon>
        <taxon>Tylenchina</taxon>
        <taxon>Tylenchomorpha</taxon>
        <taxon>Tylenchoidea</taxon>
        <taxon>Heteroderidae</taxon>
        <taxon>Heteroderinae</taxon>
        <taxon>Globodera</taxon>
    </lineage>
</organism>
<evidence type="ECO:0000313" key="3">
    <source>
        <dbReference type="Proteomes" id="UP000050741"/>
    </source>
</evidence>
<evidence type="ECO:0000256" key="1">
    <source>
        <dbReference type="SAM" id="Phobius"/>
    </source>
</evidence>
<keyword evidence="1" id="KW-0812">Transmembrane</keyword>
<dbReference type="AlphaFoldDB" id="A0A183CI29"/>
<dbReference type="InterPro" id="IPR044736">
    <property type="entry name" value="Gid1/RanBPM/SPLA_SPRY"/>
</dbReference>
<feature type="transmembrane region" description="Helical" evidence="1">
    <location>
        <begin position="53"/>
        <end position="72"/>
    </location>
</feature>
<accession>A0A183CI29</accession>
<dbReference type="WBParaSite" id="GPLIN_001253500">
    <property type="protein sequence ID" value="GPLIN_001253500"/>
    <property type="gene ID" value="GPLIN_001253500"/>
</dbReference>
<dbReference type="PROSITE" id="PS50188">
    <property type="entry name" value="B302_SPRY"/>
    <property type="match status" value="1"/>
</dbReference>
<proteinExistence type="predicted"/>
<protein>
    <submittedName>
        <fullName evidence="4">B30.2/SPRY domain-containing protein</fullName>
    </submittedName>
</protein>
<dbReference type="SUPFAM" id="SSF49899">
    <property type="entry name" value="Concanavalin A-like lectins/glucanases"/>
    <property type="match status" value="1"/>
</dbReference>
<dbReference type="InterPro" id="IPR003877">
    <property type="entry name" value="SPRY_dom"/>
</dbReference>
<reference evidence="3" key="2">
    <citation type="submission" date="2014-05" db="EMBL/GenBank/DDBJ databases">
        <title>The genome and life-stage specific transcriptomes of Globodera pallida elucidate key aspects of plant parasitism by a cyst nematode.</title>
        <authorList>
            <person name="Cotton J.A."/>
            <person name="Lilley C.J."/>
            <person name="Jones L.M."/>
            <person name="Kikuchi T."/>
            <person name="Reid A.J."/>
            <person name="Thorpe P."/>
            <person name="Tsai I.J."/>
            <person name="Beasley H."/>
            <person name="Blok V."/>
            <person name="Cock P.J.A."/>
            <person name="Van den Akker S.E."/>
            <person name="Holroyd N."/>
            <person name="Hunt M."/>
            <person name="Mantelin S."/>
            <person name="Naghra H."/>
            <person name="Pain A."/>
            <person name="Palomares-Rius J.E."/>
            <person name="Zarowiecki M."/>
            <person name="Berriman M."/>
            <person name="Jones J.T."/>
            <person name="Urwin P.E."/>
        </authorList>
    </citation>
    <scope>NUCLEOTIDE SEQUENCE [LARGE SCALE GENOMIC DNA]</scope>
    <source>
        <strain evidence="3">Lindley</strain>
    </source>
</reference>
<sequence length="234" mass="26174">MFSEYLAPNLTYSPSVEKRLLRPRLARLERQQTMNLPTSSSASFDLVARNKNGLFGIVCSAVLFIFIIYAILKLNELCAGHEKLSNWNWRSVMAEKSMLENPYFEVEIVEKKGDIFIGLATKQMPLYSVVGIHEGTYGYSSCGIFCGLEVEGCSHTPNGHPYFCGNPPFGVGDIVGCGVNLATRQIIYTKNGQRLDTAQFYFVNSVAELFPCISLENLGTKIETNFGPDFKYKF</sequence>
<reference evidence="4" key="3">
    <citation type="submission" date="2016-06" db="UniProtKB">
        <authorList>
            <consortium name="WormBaseParasite"/>
        </authorList>
    </citation>
    <scope>IDENTIFICATION</scope>
</reference>
<keyword evidence="1" id="KW-0472">Membrane</keyword>
<dbReference type="InterPro" id="IPR001870">
    <property type="entry name" value="B30.2/SPRY"/>
</dbReference>
<dbReference type="Gene3D" id="2.60.120.920">
    <property type="match status" value="1"/>
</dbReference>